<dbReference type="PROSITE" id="PS51125">
    <property type="entry name" value="NHL"/>
    <property type="match status" value="2"/>
</dbReference>
<proteinExistence type="predicted"/>
<reference evidence="3" key="1">
    <citation type="submission" date="2014-08" db="EMBL/GenBank/DDBJ databases">
        <authorList>
            <person name="Murali S."/>
            <person name="Richards S."/>
            <person name="Bandaranaike D."/>
            <person name="Bellair M."/>
            <person name="Blankenburg K."/>
            <person name="Chao H."/>
            <person name="Dinh H."/>
            <person name="Doddapaneni H."/>
            <person name="Dugan-Rocha S."/>
            <person name="Elkadiri S."/>
            <person name="Gnanaolivu R."/>
            <person name="Hughes D."/>
            <person name="Lee S."/>
            <person name="Li M."/>
            <person name="Ming W."/>
            <person name="Munidasa M."/>
            <person name="Muniz J."/>
            <person name="Nguyen L."/>
            <person name="Osuji N."/>
            <person name="Pu L.-L."/>
            <person name="Puazo M."/>
            <person name="Skinner E."/>
            <person name="Qu C."/>
            <person name="Quiroz J."/>
            <person name="Raj R."/>
            <person name="Weissenberger G."/>
            <person name="Xin Y."/>
            <person name="Zou X."/>
            <person name="Han Y."/>
            <person name="Worley K."/>
            <person name="Muzny D."/>
            <person name="Gibbs R."/>
        </authorList>
    </citation>
    <scope>NUCLEOTIDE SEQUENCE</scope>
    <source>
        <strain evidence="3">HAZT.00-mixed</strain>
        <tissue evidence="3">Whole organism</tissue>
    </source>
</reference>
<feature type="repeat" description="NHL" evidence="2">
    <location>
        <begin position="300"/>
        <end position="343"/>
    </location>
</feature>
<dbReference type="PANTHER" id="PTHR24104:SF25">
    <property type="entry name" value="PROTEIN LIN-41"/>
    <property type="match status" value="1"/>
</dbReference>
<dbReference type="OrthoDB" id="342730at2759"/>
<dbReference type="Gene3D" id="2.120.10.30">
    <property type="entry name" value="TolB, C-terminal domain"/>
    <property type="match status" value="1"/>
</dbReference>
<keyword evidence="1" id="KW-0677">Repeat</keyword>
<dbReference type="GO" id="GO:0043161">
    <property type="term" value="P:proteasome-mediated ubiquitin-dependent protein catabolic process"/>
    <property type="evidence" value="ECO:0007669"/>
    <property type="project" value="TreeGrafter"/>
</dbReference>
<gene>
    <name evidence="3" type="ORF">HAZT_HAZT002869</name>
</gene>
<evidence type="ECO:0000313" key="3">
    <source>
        <dbReference type="EMBL" id="KAA0184337.1"/>
    </source>
</evidence>
<dbReference type="InterPro" id="IPR011042">
    <property type="entry name" value="6-blade_b-propeller_TolB-like"/>
</dbReference>
<dbReference type="GO" id="GO:0008270">
    <property type="term" value="F:zinc ion binding"/>
    <property type="evidence" value="ECO:0007669"/>
    <property type="project" value="UniProtKB-KW"/>
</dbReference>
<reference evidence="3" key="3">
    <citation type="submission" date="2019-06" db="EMBL/GenBank/DDBJ databases">
        <authorList>
            <person name="Poynton C."/>
            <person name="Hasenbein S."/>
            <person name="Benoit J.B."/>
            <person name="Sepulveda M.S."/>
            <person name="Poelchau M.F."/>
            <person name="Murali S.C."/>
            <person name="Chen S."/>
            <person name="Glastad K.M."/>
            <person name="Werren J.H."/>
            <person name="Vineis J.H."/>
            <person name="Bowen J.L."/>
            <person name="Friedrich M."/>
            <person name="Jones J."/>
            <person name="Robertson H.M."/>
            <person name="Feyereisen R."/>
            <person name="Mechler-Hickson A."/>
            <person name="Mathers N."/>
            <person name="Lee C.E."/>
            <person name="Colbourne J.K."/>
            <person name="Biales A."/>
            <person name="Johnston J.S."/>
            <person name="Wellborn G.A."/>
            <person name="Rosendale A.J."/>
            <person name="Cridge A.G."/>
            <person name="Munoz-Torres M.C."/>
            <person name="Bain P.A."/>
            <person name="Manny A.R."/>
            <person name="Major K.M."/>
            <person name="Lambert F.N."/>
            <person name="Vulpe C.D."/>
            <person name="Tuck P."/>
            <person name="Blalock B.J."/>
            <person name="Lin Y.-Y."/>
            <person name="Smith M.E."/>
            <person name="Ochoa-Acuna H."/>
            <person name="Chen M.-J.M."/>
            <person name="Childers C.P."/>
            <person name="Qu J."/>
            <person name="Dugan S."/>
            <person name="Lee S.L."/>
            <person name="Chao H."/>
            <person name="Dinh H."/>
            <person name="Han Y."/>
            <person name="Doddapaneni H."/>
            <person name="Worley K.C."/>
            <person name="Muzny D.M."/>
            <person name="Gibbs R.A."/>
            <person name="Richards S."/>
        </authorList>
    </citation>
    <scope>NUCLEOTIDE SEQUENCE</scope>
    <source>
        <strain evidence="3">HAZT.00-mixed</strain>
        <tissue evidence="3">Whole organism</tissue>
    </source>
</reference>
<dbReference type="EMBL" id="JQDR03017016">
    <property type="protein sequence ID" value="KAA0184337.1"/>
    <property type="molecule type" value="Genomic_DNA"/>
</dbReference>
<evidence type="ECO:0000256" key="2">
    <source>
        <dbReference type="PROSITE-ProRule" id="PRU00504"/>
    </source>
</evidence>
<feature type="repeat" description="NHL" evidence="2">
    <location>
        <begin position="265"/>
        <end position="296"/>
    </location>
</feature>
<dbReference type="GO" id="GO:0000209">
    <property type="term" value="P:protein polyubiquitination"/>
    <property type="evidence" value="ECO:0007669"/>
    <property type="project" value="TreeGrafter"/>
</dbReference>
<name>A0A6A0GS12_HYAAZ</name>
<reference evidence="3" key="2">
    <citation type="journal article" date="2018" name="Environ. Sci. Technol.">
        <title>The Toxicogenome of Hyalella azteca: A Model for Sediment Ecotoxicology and Evolutionary Toxicology.</title>
        <authorList>
            <person name="Poynton H.C."/>
            <person name="Hasenbein S."/>
            <person name="Benoit J.B."/>
            <person name="Sepulveda M.S."/>
            <person name="Poelchau M.F."/>
            <person name="Hughes D.S.T."/>
            <person name="Murali S.C."/>
            <person name="Chen S."/>
            <person name="Glastad K.M."/>
            <person name="Goodisman M.A.D."/>
            <person name="Werren J.H."/>
            <person name="Vineis J.H."/>
            <person name="Bowen J.L."/>
            <person name="Friedrich M."/>
            <person name="Jones J."/>
            <person name="Robertson H.M."/>
            <person name="Feyereisen R."/>
            <person name="Mechler-Hickson A."/>
            <person name="Mathers N."/>
            <person name="Lee C.E."/>
            <person name="Colbourne J.K."/>
            <person name="Biales A."/>
            <person name="Johnston J.S."/>
            <person name="Wellborn G.A."/>
            <person name="Rosendale A.J."/>
            <person name="Cridge A.G."/>
            <person name="Munoz-Torres M.C."/>
            <person name="Bain P.A."/>
            <person name="Manny A.R."/>
            <person name="Major K.M."/>
            <person name="Lambert F.N."/>
            <person name="Vulpe C.D."/>
            <person name="Tuck P."/>
            <person name="Blalock B.J."/>
            <person name="Lin Y.Y."/>
            <person name="Smith M.E."/>
            <person name="Ochoa-Acuna H."/>
            <person name="Chen M.M."/>
            <person name="Childers C.P."/>
            <person name="Qu J."/>
            <person name="Dugan S."/>
            <person name="Lee S.L."/>
            <person name="Chao H."/>
            <person name="Dinh H."/>
            <person name="Han Y."/>
            <person name="Doddapaneni H."/>
            <person name="Worley K.C."/>
            <person name="Muzny D.M."/>
            <person name="Gibbs R.A."/>
            <person name="Richards S."/>
        </authorList>
    </citation>
    <scope>NUCLEOTIDE SEQUENCE</scope>
    <source>
        <strain evidence="3">HAZT.00-mixed</strain>
        <tissue evidence="3">Whole organism</tissue>
    </source>
</reference>
<protein>
    <submittedName>
        <fullName evidence="3">Uncharacterized protein</fullName>
    </submittedName>
</protein>
<dbReference type="InterPro" id="IPR050952">
    <property type="entry name" value="TRIM-NHL_E3_ligases"/>
</dbReference>
<dbReference type="Gene3D" id="2.60.40.10">
    <property type="entry name" value="Immunoglobulins"/>
    <property type="match status" value="1"/>
</dbReference>
<dbReference type="AlphaFoldDB" id="A0A6A0GS12"/>
<evidence type="ECO:0000256" key="1">
    <source>
        <dbReference type="ARBA" id="ARBA00022737"/>
    </source>
</evidence>
<dbReference type="Pfam" id="PF01436">
    <property type="entry name" value="NHL"/>
    <property type="match status" value="2"/>
</dbReference>
<organism evidence="3">
    <name type="scientific">Hyalella azteca</name>
    <name type="common">Amphipod</name>
    <dbReference type="NCBI Taxonomy" id="294128"/>
    <lineage>
        <taxon>Eukaryota</taxon>
        <taxon>Metazoa</taxon>
        <taxon>Ecdysozoa</taxon>
        <taxon>Arthropoda</taxon>
        <taxon>Crustacea</taxon>
        <taxon>Multicrustacea</taxon>
        <taxon>Malacostraca</taxon>
        <taxon>Eumalacostraca</taxon>
        <taxon>Peracarida</taxon>
        <taxon>Amphipoda</taxon>
        <taxon>Senticaudata</taxon>
        <taxon>Talitrida</taxon>
        <taxon>Talitroidea</taxon>
        <taxon>Hyalellidae</taxon>
        <taxon>Hyalella</taxon>
    </lineage>
</organism>
<comment type="caution">
    <text evidence="3">The sequence shown here is derived from an EMBL/GenBank/DDBJ whole genome shotgun (WGS) entry which is preliminary data.</text>
</comment>
<sequence length="550" mass="62185">MTRIYCLTHGHTICCTCASSVLGTHGECSLTPKNGSSSPLFLTLVRKVDVILELVVNNMRKANVDMIRLAVPGENDLINAQFRSTPLLSNSEQVSTFLESLNSLLRSMGIGRSSFTYLRRKLLYCEEQFHMLPSLYHIEKPCNVNSSQVAKHIEFVGQGVRKATCGVKTKFYIKFLDEAGHRCHVATHNFRAEASMPDGLKFDVQVSQTKMPGVLEASYTCNQPGKLQLKLIQCFEQEKICCRVVTVKMNKFSRMEVKRHLCDDDFNNPWGICISVKGDIFVSDRCNHSIKVFGPNLTFKNSISEFGTENGKLNKPAGIAFDNNSDLVVCDKDNHRIQVFTAAGEFVRSSSRCDEAFLLQYPWGIAVNSQNKYIVSHSKFKISIMDSHFCGLMNIFAAPSQLIRPRSPRGICVDELDQIFFTDFENSEVFQTANEKHYYETFINTCDQRKFFDETQPRCQNVAIDSEGNFVITKSKINSVQFRSNAGAFQGELRIYGKPMTAIEMPGRAGYYMVTMVDSSYGLAIIGPRKIREMRRVSRLREYLNHSALS</sequence>
<dbReference type="GO" id="GO:0061630">
    <property type="term" value="F:ubiquitin protein ligase activity"/>
    <property type="evidence" value="ECO:0007669"/>
    <property type="project" value="TreeGrafter"/>
</dbReference>
<dbReference type="SUPFAM" id="SSF101898">
    <property type="entry name" value="NHL repeat"/>
    <property type="match status" value="1"/>
</dbReference>
<dbReference type="PANTHER" id="PTHR24104">
    <property type="entry name" value="E3 UBIQUITIN-PROTEIN LIGASE NHLRC1-RELATED"/>
    <property type="match status" value="1"/>
</dbReference>
<dbReference type="Proteomes" id="UP000711488">
    <property type="component" value="Unassembled WGS sequence"/>
</dbReference>
<accession>A0A6A0GS12</accession>
<dbReference type="InterPro" id="IPR001258">
    <property type="entry name" value="NHL_repeat"/>
</dbReference>
<dbReference type="InterPro" id="IPR013783">
    <property type="entry name" value="Ig-like_fold"/>
</dbReference>